<feature type="domain" description="NF-X1-type" evidence="7">
    <location>
        <begin position="1859"/>
        <end position="1876"/>
    </location>
</feature>
<keyword evidence="3" id="KW-0863">Zinc-finger</keyword>
<evidence type="ECO:0000256" key="6">
    <source>
        <dbReference type="SAM" id="MobiDB-lite"/>
    </source>
</evidence>
<dbReference type="GO" id="GO:0008270">
    <property type="term" value="F:zinc ion binding"/>
    <property type="evidence" value="ECO:0007669"/>
    <property type="project" value="UniProtKB-KW"/>
</dbReference>
<name>A0A8S1L494_9CILI</name>
<feature type="domain" description="NF-X1-type" evidence="7">
    <location>
        <begin position="1271"/>
        <end position="1288"/>
    </location>
</feature>
<dbReference type="EMBL" id="CAJJDN010000017">
    <property type="protein sequence ID" value="CAD8062900.1"/>
    <property type="molecule type" value="Genomic_DNA"/>
</dbReference>
<keyword evidence="5" id="KW-0175">Coiled coil</keyword>
<gene>
    <name evidence="8" type="ORF">PSON_ATCC_30995.1.T0170136</name>
</gene>
<keyword evidence="9" id="KW-1185">Reference proteome</keyword>
<accession>A0A8S1L494</accession>
<dbReference type="InterPro" id="IPR041679">
    <property type="entry name" value="DNA2/NAM7-like_C"/>
</dbReference>
<evidence type="ECO:0000256" key="5">
    <source>
        <dbReference type="SAM" id="Coils"/>
    </source>
</evidence>
<dbReference type="InterPro" id="IPR047187">
    <property type="entry name" value="SF1_C_Upf1"/>
</dbReference>
<dbReference type="GO" id="GO:0004386">
    <property type="term" value="F:helicase activity"/>
    <property type="evidence" value="ECO:0007669"/>
    <property type="project" value="InterPro"/>
</dbReference>
<feature type="domain" description="NF-X1-type" evidence="7">
    <location>
        <begin position="1577"/>
        <end position="1596"/>
    </location>
</feature>
<evidence type="ECO:0000313" key="9">
    <source>
        <dbReference type="Proteomes" id="UP000692954"/>
    </source>
</evidence>
<dbReference type="GO" id="GO:0031380">
    <property type="term" value="C:nuclear RNA-directed RNA polymerase complex"/>
    <property type="evidence" value="ECO:0007669"/>
    <property type="project" value="TreeGrafter"/>
</dbReference>
<dbReference type="InterPro" id="IPR045055">
    <property type="entry name" value="DNA2/NAM7-like"/>
</dbReference>
<dbReference type="OrthoDB" id="392140at2759"/>
<keyword evidence="1" id="KW-0479">Metal-binding</keyword>
<evidence type="ECO:0000313" key="8">
    <source>
        <dbReference type="EMBL" id="CAD8062900.1"/>
    </source>
</evidence>
<reference evidence="8" key="1">
    <citation type="submission" date="2021-01" db="EMBL/GenBank/DDBJ databases">
        <authorList>
            <consortium name="Genoscope - CEA"/>
            <person name="William W."/>
        </authorList>
    </citation>
    <scope>NUCLEOTIDE SEQUENCE</scope>
</reference>
<dbReference type="InterPro" id="IPR057373">
    <property type="entry name" value="ZNFX1"/>
</dbReference>
<dbReference type="Pfam" id="PF13086">
    <property type="entry name" value="AAA_11"/>
    <property type="match status" value="1"/>
</dbReference>
<feature type="domain" description="NF-X1-type" evidence="7">
    <location>
        <begin position="1746"/>
        <end position="1765"/>
    </location>
</feature>
<dbReference type="GO" id="GO:0031048">
    <property type="term" value="P:regulatory ncRNA-mediated heterochromatin formation"/>
    <property type="evidence" value="ECO:0007669"/>
    <property type="project" value="TreeGrafter"/>
</dbReference>
<keyword evidence="2" id="KW-0677">Repeat</keyword>
<feature type="coiled-coil region" evidence="5">
    <location>
        <begin position="811"/>
        <end position="877"/>
    </location>
</feature>
<dbReference type="Proteomes" id="UP000692954">
    <property type="component" value="Unassembled WGS sequence"/>
</dbReference>
<organism evidence="8 9">
    <name type="scientific">Paramecium sonneborni</name>
    <dbReference type="NCBI Taxonomy" id="65129"/>
    <lineage>
        <taxon>Eukaryota</taxon>
        <taxon>Sar</taxon>
        <taxon>Alveolata</taxon>
        <taxon>Ciliophora</taxon>
        <taxon>Intramacronucleata</taxon>
        <taxon>Oligohymenophorea</taxon>
        <taxon>Peniculida</taxon>
        <taxon>Parameciidae</taxon>
        <taxon>Paramecium</taxon>
    </lineage>
</organism>
<dbReference type="PANTHER" id="PTHR10887:SF341">
    <property type="entry name" value="NFX1-TYPE ZINC FINGER-CONTAINING PROTEIN 1"/>
    <property type="match status" value="1"/>
</dbReference>
<dbReference type="InterPro" id="IPR000967">
    <property type="entry name" value="Znf_NFX1"/>
</dbReference>
<proteinExistence type="predicted"/>
<feature type="domain" description="NF-X1-type" evidence="7">
    <location>
        <begin position="1492"/>
        <end position="1518"/>
    </location>
</feature>
<evidence type="ECO:0000256" key="2">
    <source>
        <dbReference type="ARBA" id="ARBA00022737"/>
    </source>
</evidence>
<comment type="caution">
    <text evidence="8">The sequence shown here is derived from an EMBL/GenBank/DDBJ whole genome shotgun (WGS) entry which is preliminary data.</text>
</comment>
<dbReference type="CDD" id="cd18808">
    <property type="entry name" value="SF1_C_Upf1"/>
    <property type="match status" value="1"/>
</dbReference>
<dbReference type="PANTHER" id="PTHR10887">
    <property type="entry name" value="DNA2/NAM7 HELICASE FAMILY"/>
    <property type="match status" value="1"/>
</dbReference>
<dbReference type="InterPro" id="IPR041677">
    <property type="entry name" value="DNA2/NAM7_AAA_11"/>
</dbReference>
<evidence type="ECO:0000256" key="3">
    <source>
        <dbReference type="ARBA" id="ARBA00022771"/>
    </source>
</evidence>
<evidence type="ECO:0000256" key="4">
    <source>
        <dbReference type="ARBA" id="ARBA00022833"/>
    </source>
</evidence>
<dbReference type="SMART" id="SM00438">
    <property type="entry name" value="ZnF_NFX"/>
    <property type="match status" value="7"/>
</dbReference>
<evidence type="ECO:0000259" key="7">
    <source>
        <dbReference type="SMART" id="SM00438"/>
    </source>
</evidence>
<sequence length="1940" mass="228214">MRRYEENRNNNRNNNNRGQKLYEPKQQYGQVQEQQRNLRSRELRRKQLAVQEREFTRQNLKYNQVQFTTWFNQISGQVPTIHQIIQKFQAYNNLEELFTKMKIHSDQLNSYIYLMKIFGQQNQYDVQQYIDLILSSQSFSTQLNEKCTLLLLYQDSIDYMNQELDTIHQLFFNLKLRDYQALKQSNIANFLYVLKIIELYNPKLKNQVVQIIDNCDKHISSIYSTNQILLWRKTPIYPVELEFFQQNDKPNQLFGKLETLPSENISFDQYIDFHFNLLRQDYIVELKEAIISLNESGFENINRKINNNVGLYQNIELISAGMNNQDIVWKIQVEQFNLDGRNQKKIRWEKSKKLASGSLICLTNIECYPLIFGVITQRDQIQNQYKNGKIQLEFRFLNLNTQLMQFLNLFSQKTILIQSEGLIDPILYYLESLKKKQSLPFSQIIIQNQNVVSYPLYLNDNCIFNIDLSYNDYYQGYKFNIYQQIWPQLQTTLDVSQVNAIQLMLQREVALVQGPPGTGKTYCGALAVRILYENLQKKDFPILIVCYTNHALDQFLEHIIKFVPIEYVARLGGASKNPILEQCQIRCRQKVNFEFQDFNKLKKKMSKIIERMLYYKYKIMPKDIQTFWPNLYEQLIFYFIQDNNLDKNFDFNQNTAEELVKNWINCQKPQDDIIINGYLNGMNHYFTMNQIHGISQQFQILQKTSNLKKKYHDSSDEEIDEYLDSDEENIYNNYSQNNLNFNSFDVEKAIIEFNYLNQNQNQLHYDYCSIEKIKAYVNSQKGNPWKLNQKDIKEILKYLQCLRYQNDSIKFQNQYKQFSEQSNKLKELQDENEIQILNSMKIVGVTVTGVAKQTKKLQQLNTKIMVIEEAAEVLESHIASILTSNLQHLILIGDHQQLKPTLKNYALQEKFKANVSLFERLFLNKIPSVTLSSQRRMKTKFADFIRQIYGQTYEDHPDILKLNEKEIIGLEKDLVFFNHNWLEEENENSKENKQEAQMIYKMVLYLLDCGHQQNQITVLTLYLKQAQALKRLFVKQKSIKVQTVDNYQGEENDIVIISLVRNNKNNNLGYIKIENRINVALSRAKIGLYVFGNFDFILKASSPGCTWQKMILLAQKKNCLNDYINTKCIPHGNCQIIRRPEDWNKIKPHLCDKQCLKNYQNCNHLCDKKCHLNDSHQAINCPFQCDRIINCGHKCRYLCREKCECIEIVEFTLPCGHKIKDKCGTDLKTYKCQEKLQITFSKCDHKTIYTCSERLKYTKECLKNCQRKLLCGHICNKICSQNCELCEQECQKQRPCGHKNKCKNKCYQICTPCDTLVETKLICGHQSNFACYSLNKNIQNYICQQDCIKKRECGHDDQICKNKCNQLCSLCEKIITRQLKCGHDIQVKCCQSDIEVQKEKCMKECQKKRDCKHDSICLNKCHEQCSPCLKLIKKTLICGHSIQIQCYKSKEIYLCQDKCEKIRPCNHNQKCTNICSKQCSPCNEIIKHTFPCGHTHEFFCHSYQSQIENFICSKSCLLQRSCGHDSPCLSKCYENKCSPCQQIVNKKLDCGHLIQVECFRFNKIYKCKQPCNKIRECGHIFPCSTLCSDECQPCKLELFKNLPCGHKHLVKCYQYEQPIICKENCIKIRECGHLYPCTNQCNQNCTNCKQIVQLNLKCGHEIDVECSQSQFFYQNYKCQKQCIKTRVCGHNYPCFNMCFKTDECTPCQDKIFKFLDCGHQSQILCYQSILDLKIQCDLPCNKKRSCGHNVACDKLCFQPCSPCTEQCEYVFKCGHQSSIMCYQKQDETFLKNFACMHPCNKKKICGHKTICTQKCYQQCDLCQNEIQLILNCGHLKQTICSENLNTLKCSQPCLIPKQCGHPCKQICGEQCQECEENITKRFPSCYHQKIIKCYQKNLYMVCEELVPVKYSCDKHTMNISCFQAQIKLKQCPECTKCNIF</sequence>
<feature type="domain" description="NF-X1-type" evidence="7">
    <location>
        <begin position="1162"/>
        <end position="1183"/>
    </location>
</feature>
<dbReference type="Pfam" id="PF25396">
    <property type="entry name" value="ZNFX1"/>
    <property type="match status" value="1"/>
</dbReference>
<evidence type="ECO:0000256" key="1">
    <source>
        <dbReference type="ARBA" id="ARBA00022723"/>
    </source>
</evidence>
<dbReference type="Pfam" id="PF13087">
    <property type="entry name" value="AAA_12"/>
    <property type="match status" value="1"/>
</dbReference>
<protein>
    <recommendedName>
        <fullName evidence="7">NF-X1-type domain-containing protein</fullName>
    </recommendedName>
</protein>
<feature type="compositionally biased region" description="Polar residues" evidence="6">
    <location>
        <begin position="27"/>
        <end position="36"/>
    </location>
</feature>
<feature type="domain" description="NF-X1-type" evidence="7">
    <location>
        <begin position="1191"/>
        <end position="1207"/>
    </location>
</feature>
<feature type="region of interest" description="Disordered" evidence="6">
    <location>
        <begin position="1"/>
        <end position="36"/>
    </location>
</feature>
<keyword evidence="4" id="KW-0862">Zinc</keyword>